<gene>
    <name evidence="1" type="ORF">GCHA_1767</name>
</gene>
<accession>A0AAV3UWZ3</accession>
<comment type="caution">
    <text evidence="1">The sequence shown here is derived from an EMBL/GenBank/DDBJ whole genome shotgun (WGS) entry which is preliminary data.</text>
</comment>
<dbReference type="EMBL" id="BAEM01000027">
    <property type="protein sequence ID" value="GAC09718.1"/>
    <property type="molecule type" value="Genomic_DNA"/>
</dbReference>
<protein>
    <submittedName>
        <fullName evidence="1">Uncharacterized protein</fullName>
    </submittedName>
</protein>
<dbReference type="AlphaFoldDB" id="A0AAV3UWZ3"/>
<organism evidence="1 2">
    <name type="scientific">Paraglaciecola chathamensis S18K6</name>
    <dbReference type="NCBI Taxonomy" id="1127672"/>
    <lineage>
        <taxon>Bacteria</taxon>
        <taxon>Pseudomonadati</taxon>
        <taxon>Pseudomonadota</taxon>
        <taxon>Gammaproteobacteria</taxon>
        <taxon>Alteromonadales</taxon>
        <taxon>Alteromonadaceae</taxon>
        <taxon>Paraglaciecola</taxon>
    </lineage>
</organism>
<sequence length="43" mass="4871">MNFANICAVGYRGMYFQTFASAPAICWGFFMPEASLKNLLKIF</sequence>
<name>A0AAV3UWZ3_9ALTE</name>
<evidence type="ECO:0000313" key="2">
    <source>
        <dbReference type="Proteomes" id="UP000006320"/>
    </source>
</evidence>
<dbReference type="Proteomes" id="UP000006320">
    <property type="component" value="Unassembled WGS sequence"/>
</dbReference>
<reference evidence="1 2" key="1">
    <citation type="journal article" date="2017" name="Antonie Van Leeuwenhoek">
        <title>Rhizobium rhizosphaerae sp. nov., a novel species isolated from rice rhizosphere.</title>
        <authorList>
            <person name="Zhao J.J."/>
            <person name="Zhang J."/>
            <person name="Zhang R.J."/>
            <person name="Zhang C.W."/>
            <person name="Yin H.Q."/>
            <person name="Zhang X.X."/>
        </authorList>
    </citation>
    <scope>NUCLEOTIDE SEQUENCE [LARGE SCALE GENOMIC DNA]</scope>
    <source>
        <strain evidence="1 2">S18K6</strain>
    </source>
</reference>
<proteinExistence type="predicted"/>
<evidence type="ECO:0000313" key="1">
    <source>
        <dbReference type="EMBL" id="GAC09718.1"/>
    </source>
</evidence>